<comment type="caution">
    <text evidence="1">The sequence shown here is derived from an EMBL/GenBank/DDBJ whole genome shotgun (WGS) entry which is preliminary data.</text>
</comment>
<organism evidence="1 2">
    <name type="scientific">Rhamnella rubrinervis</name>
    <dbReference type="NCBI Taxonomy" id="2594499"/>
    <lineage>
        <taxon>Eukaryota</taxon>
        <taxon>Viridiplantae</taxon>
        <taxon>Streptophyta</taxon>
        <taxon>Embryophyta</taxon>
        <taxon>Tracheophyta</taxon>
        <taxon>Spermatophyta</taxon>
        <taxon>Magnoliopsida</taxon>
        <taxon>eudicotyledons</taxon>
        <taxon>Gunneridae</taxon>
        <taxon>Pentapetalae</taxon>
        <taxon>rosids</taxon>
        <taxon>fabids</taxon>
        <taxon>Rosales</taxon>
        <taxon>Rhamnaceae</taxon>
        <taxon>rhamnoid group</taxon>
        <taxon>Rhamneae</taxon>
        <taxon>Rhamnella</taxon>
    </lineage>
</organism>
<evidence type="ECO:0000313" key="2">
    <source>
        <dbReference type="Proteomes" id="UP000796880"/>
    </source>
</evidence>
<evidence type="ECO:0000313" key="1">
    <source>
        <dbReference type="EMBL" id="KAF3441708.1"/>
    </source>
</evidence>
<proteinExistence type="predicted"/>
<dbReference type="EMBL" id="VOIH02000007">
    <property type="protein sequence ID" value="KAF3441708.1"/>
    <property type="molecule type" value="Genomic_DNA"/>
</dbReference>
<name>A0A8K0E848_9ROSA</name>
<reference evidence="1" key="1">
    <citation type="submission" date="2020-03" db="EMBL/GenBank/DDBJ databases">
        <title>A high-quality chromosome-level genome assembly of a woody plant with both climbing and erect habits, Rhamnella rubrinervis.</title>
        <authorList>
            <person name="Lu Z."/>
            <person name="Yang Y."/>
            <person name="Zhu X."/>
            <person name="Sun Y."/>
        </authorList>
    </citation>
    <scope>NUCLEOTIDE SEQUENCE</scope>
    <source>
        <strain evidence="1">BYM</strain>
        <tissue evidence="1">Leaf</tissue>
    </source>
</reference>
<keyword evidence="2" id="KW-1185">Reference proteome</keyword>
<dbReference type="AlphaFoldDB" id="A0A8K0E848"/>
<protein>
    <submittedName>
        <fullName evidence="1">Uncharacterized protein</fullName>
    </submittedName>
</protein>
<accession>A0A8K0E848</accession>
<dbReference type="Proteomes" id="UP000796880">
    <property type="component" value="Unassembled WGS sequence"/>
</dbReference>
<gene>
    <name evidence="1" type="ORF">FNV43_RR15623</name>
</gene>
<sequence length="107" mass="12358">MPPLPHQTSMEEPPLPHQEEEEALNKILRSILEIYDNLPAKIRHQLNMEDLLNKHKAGNSRNVNFTTSSRGLRGPLEDLFQKLERFIIRALDPGSEVVKDEDQPPKR</sequence>